<feature type="signal peptide" evidence="8">
    <location>
        <begin position="1"/>
        <end position="27"/>
    </location>
</feature>
<dbReference type="SUPFAM" id="SSF48208">
    <property type="entry name" value="Six-hairpin glycosidases"/>
    <property type="match status" value="1"/>
</dbReference>
<keyword evidence="11" id="KW-1185">Reference proteome</keyword>
<evidence type="ECO:0000256" key="1">
    <source>
        <dbReference type="ARBA" id="ARBA00000966"/>
    </source>
</evidence>
<reference evidence="10" key="1">
    <citation type="submission" date="2020-09" db="EMBL/GenBank/DDBJ databases">
        <title>A novel bacterium of genus Neiella, isolated from South China Sea.</title>
        <authorList>
            <person name="Huang H."/>
            <person name="Mo K."/>
            <person name="Hu Y."/>
        </authorList>
    </citation>
    <scope>NUCLEOTIDE SEQUENCE</scope>
    <source>
        <strain evidence="10">HB171785</strain>
    </source>
</reference>
<organism evidence="10 11">
    <name type="scientific">Neiella litorisoli</name>
    <dbReference type="NCBI Taxonomy" id="2771431"/>
    <lineage>
        <taxon>Bacteria</taxon>
        <taxon>Pseudomonadati</taxon>
        <taxon>Pseudomonadota</taxon>
        <taxon>Gammaproteobacteria</taxon>
        <taxon>Alteromonadales</taxon>
        <taxon>Echinimonadaceae</taxon>
        <taxon>Neiella</taxon>
    </lineage>
</organism>
<gene>
    <name evidence="10" type="ORF">IC617_13370</name>
</gene>
<comment type="catalytic activity">
    <reaction evidence="1">
        <text>Endohydrolysis of (1-&gt;4)-beta-D-glucosidic linkages in cellulose, lichenin and cereal beta-D-glucans.</text>
        <dbReference type="EC" id="3.2.1.4"/>
    </reaction>
</comment>
<dbReference type="PRINTS" id="PR00735">
    <property type="entry name" value="GLHYDRLASE8"/>
</dbReference>
<evidence type="ECO:0000256" key="7">
    <source>
        <dbReference type="ARBA" id="ARBA00023326"/>
    </source>
</evidence>
<evidence type="ECO:0000256" key="4">
    <source>
        <dbReference type="ARBA" id="ARBA00022801"/>
    </source>
</evidence>
<dbReference type="EC" id="3.2.1.4" evidence="3"/>
<dbReference type="Proteomes" id="UP000638014">
    <property type="component" value="Unassembled WGS sequence"/>
</dbReference>
<dbReference type="Gene3D" id="1.50.10.10">
    <property type="match status" value="1"/>
</dbReference>
<evidence type="ECO:0000256" key="6">
    <source>
        <dbReference type="ARBA" id="ARBA00023295"/>
    </source>
</evidence>
<dbReference type="Gene3D" id="2.80.10.50">
    <property type="match status" value="3"/>
</dbReference>
<keyword evidence="5" id="KW-0136">Cellulose degradation</keyword>
<evidence type="ECO:0000256" key="5">
    <source>
        <dbReference type="ARBA" id="ARBA00023001"/>
    </source>
</evidence>
<evidence type="ECO:0000256" key="2">
    <source>
        <dbReference type="ARBA" id="ARBA00009209"/>
    </source>
</evidence>
<dbReference type="AlphaFoldDB" id="A0A8J6QI96"/>
<protein>
    <recommendedName>
        <fullName evidence="3">cellulase</fullName>
        <ecNumber evidence="3">3.2.1.4</ecNumber>
    </recommendedName>
</protein>
<keyword evidence="4" id="KW-0378">Hydrolase</keyword>
<dbReference type="RefSeq" id="WP_191145493.1">
    <property type="nucleotide sequence ID" value="NZ_JACXAF010000017.1"/>
</dbReference>
<dbReference type="InterPro" id="IPR012341">
    <property type="entry name" value="6hp_glycosidase-like_sf"/>
</dbReference>
<proteinExistence type="inferred from homology"/>
<evidence type="ECO:0000313" key="10">
    <source>
        <dbReference type="EMBL" id="MBD1390425.1"/>
    </source>
</evidence>
<accession>A0A8J6QI96</accession>
<evidence type="ECO:0000259" key="9">
    <source>
        <dbReference type="SMART" id="SM00458"/>
    </source>
</evidence>
<comment type="caution">
    <text evidence="10">The sequence shown here is derived from an EMBL/GenBank/DDBJ whole genome shotgun (WGS) entry which is preliminary data.</text>
</comment>
<name>A0A8J6QI96_9GAMM</name>
<evidence type="ECO:0000313" key="11">
    <source>
        <dbReference type="Proteomes" id="UP000638014"/>
    </source>
</evidence>
<dbReference type="CDD" id="cd23458">
    <property type="entry name" value="beta-trefoil_Ricin_AgaB34-like"/>
    <property type="match status" value="1"/>
</dbReference>
<dbReference type="InterPro" id="IPR035992">
    <property type="entry name" value="Ricin_B-like_lectins"/>
</dbReference>
<dbReference type="InterPro" id="IPR002037">
    <property type="entry name" value="Glyco_hydro_8"/>
</dbReference>
<dbReference type="SUPFAM" id="SSF50370">
    <property type="entry name" value="Ricin B-like lectins"/>
    <property type="match status" value="1"/>
</dbReference>
<comment type="similarity">
    <text evidence="2">Belongs to the glycosyl hydrolase 8 (cellulase D) family.</text>
</comment>
<dbReference type="PROSITE" id="PS50231">
    <property type="entry name" value="RICIN_B_LECTIN"/>
    <property type="match status" value="1"/>
</dbReference>
<evidence type="ECO:0000256" key="3">
    <source>
        <dbReference type="ARBA" id="ARBA00012601"/>
    </source>
</evidence>
<dbReference type="GO" id="GO:0008810">
    <property type="term" value="F:cellulase activity"/>
    <property type="evidence" value="ECO:0007669"/>
    <property type="project" value="UniProtKB-EC"/>
</dbReference>
<keyword evidence="8" id="KW-0732">Signal</keyword>
<dbReference type="InterPro" id="IPR000772">
    <property type="entry name" value="Ricin_B_lectin"/>
</dbReference>
<sequence length="576" mass="63678">MITIKTQRALMQSLAIALSAVICSAQAAFNATPPSQGAYQSGQYRNLASEMGKTNGASKLTDGYNKMFGSNGQQQLYYPYFENGQYKAHYIRAINPVGGDDIRSEGQSWGMTIAVMMDDQEAFDNLWRFAKNYMKNPDDHSDPAKQGVYAWQLKFDSNGNVYKNDEGPAPDGEEYFAFALLNADARWGSNGEFNYYQDAQVMLQTIKNKLMENSIIRFTPYIDNLTDPSYHIPAFYDYFADRLTSQTEQSYWRNVATKSRTFLKNHFNKVSGDPHWDLPTYLARLDGSPVIGNIFSGQPTPGDWYEYDAWRVLMNVALDAHVMGAQSWHISAINSALGFLNWDKANNGDGCYKQAYAYGADQNRGCAGEGQRAANAVALLASTSTGMANDFFNDFWAMAQPTGDWRYYNGSLYMLAMLHVTGNFKFYTGSDSGGGTPSTPPSSTRLRNSYSNKCLDAAGTNNGANVQQWSCWSGQQQQWTLLNQSDGSYAIKSNHSNRCITVSGGATSNGANINQSSCDYSAKQKFWLQDQGNGFFTLKASHSSKCLDVAGPSADDGANIQQYACHGGGGQQFKFD</sequence>
<dbReference type="InterPro" id="IPR008928">
    <property type="entry name" value="6-hairpin_glycosidase_sf"/>
</dbReference>
<dbReference type="SMART" id="SM00458">
    <property type="entry name" value="RICIN"/>
    <property type="match status" value="1"/>
</dbReference>
<keyword evidence="7" id="KW-0624">Polysaccharide degradation</keyword>
<feature type="chain" id="PRO_5035313908" description="cellulase" evidence="8">
    <location>
        <begin position="28"/>
        <end position="576"/>
    </location>
</feature>
<feature type="domain" description="Ricin B lectin" evidence="9">
    <location>
        <begin position="442"/>
        <end position="576"/>
    </location>
</feature>
<keyword evidence="7" id="KW-0119">Carbohydrate metabolism</keyword>
<evidence type="ECO:0000256" key="8">
    <source>
        <dbReference type="SAM" id="SignalP"/>
    </source>
</evidence>
<dbReference type="Pfam" id="PF01270">
    <property type="entry name" value="Glyco_hydro_8"/>
    <property type="match status" value="1"/>
</dbReference>
<dbReference type="GO" id="GO:0030245">
    <property type="term" value="P:cellulose catabolic process"/>
    <property type="evidence" value="ECO:0007669"/>
    <property type="project" value="UniProtKB-KW"/>
</dbReference>
<keyword evidence="6" id="KW-0326">Glycosidase</keyword>
<dbReference type="Pfam" id="PF14200">
    <property type="entry name" value="RicinB_lectin_2"/>
    <property type="match status" value="1"/>
</dbReference>
<dbReference type="EMBL" id="JACXAF010000017">
    <property type="protein sequence ID" value="MBD1390425.1"/>
    <property type="molecule type" value="Genomic_DNA"/>
</dbReference>